<sequence>MNMNNRKNIFEKIKLNTKKILIEKQLTKKIQSKKILNIKIGIDPTTPNLHLGHFVLINKLKQLQDLGHNILFIIGDFTGIIGDPTGKNITRKILTKEQIQINAIKCQHQILKLLNPKKLKILFNSEWLKKISIFKILNILSNFTISKMLERKDFYKRYKNGYSISIHEFIYPLIQAYDSVVLKADIELGGNDQLFNLLIGRELQKTFNQEPQNIITMPILEGSDGKNKMSKSLNNYINIKDKPGDIYRKLISINDSLIYKYFKLLSIKPINKPINKLIKLTPREIKIKLATELITYFYNKTIAKQASSLIGNKVKFFPINIPKIQIIINNFITVPIIYILNKSGLVKNNSQAKDLLKNKKIKINNILINYNYKLIFNKNYFIQAGNTTFAIIHLLGP</sequence>
<dbReference type="EMBL" id="CP004358">
    <property type="protein sequence ID" value="AGI27016.1"/>
    <property type="molecule type" value="Genomic_DNA"/>
</dbReference>
<dbReference type="PANTHER" id="PTHR11766">
    <property type="entry name" value="TYROSYL-TRNA SYNTHETASE"/>
    <property type="match status" value="1"/>
</dbReference>
<comment type="catalytic activity">
    <reaction evidence="10">
        <text>tRNA(Tyr) + L-tyrosine + ATP = L-tyrosyl-tRNA(Tyr) + AMP + diphosphate + H(+)</text>
        <dbReference type="Rhea" id="RHEA:10220"/>
        <dbReference type="Rhea" id="RHEA-COMP:9706"/>
        <dbReference type="Rhea" id="RHEA-COMP:9707"/>
        <dbReference type="ChEBI" id="CHEBI:15378"/>
        <dbReference type="ChEBI" id="CHEBI:30616"/>
        <dbReference type="ChEBI" id="CHEBI:33019"/>
        <dbReference type="ChEBI" id="CHEBI:58315"/>
        <dbReference type="ChEBI" id="CHEBI:78442"/>
        <dbReference type="ChEBI" id="CHEBI:78536"/>
        <dbReference type="ChEBI" id="CHEBI:456215"/>
        <dbReference type="EC" id="6.1.1.1"/>
    </reaction>
</comment>
<dbReference type="Pfam" id="PF00579">
    <property type="entry name" value="tRNA-synt_1b"/>
    <property type="match status" value="1"/>
</dbReference>
<dbReference type="InterPro" id="IPR001412">
    <property type="entry name" value="aa-tRNA-synth_I_CS"/>
</dbReference>
<organism evidence="14 15">
    <name type="scientific">Candidatus Portiera aleyrodidarum TV</name>
    <dbReference type="NCBI Taxonomy" id="1297582"/>
    <lineage>
        <taxon>Bacteria</taxon>
        <taxon>Pseudomonadati</taxon>
        <taxon>Pseudomonadota</taxon>
        <taxon>Gammaproteobacteria</taxon>
        <taxon>Candidatus Johnevansiales</taxon>
        <taxon>Candidatus Johnevansiaceae</taxon>
        <taxon>Candidatus Portiera</taxon>
    </lineage>
</organism>
<comment type="similarity">
    <text evidence="13">Belongs to the class-I aminoacyl-tRNA synthetase family.</text>
</comment>
<dbReference type="Gene3D" id="3.10.290.10">
    <property type="entry name" value="RNA-binding S4 domain"/>
    <property type="match status" value="1"/>
</dbReference>
<comment type="subunit">
    <text evidence="1">Homodimer.</text>
</comment>
<evidence type="ECO:0000256" key="4">
    <source>
        <dbReference type="ARBA" id="ARBA00022598"/>
    </source>
</evidence>
<dbReference type="NCBIfam" id="TIGR00234">
    <property type="entry name" value="tyrS"/>
    <property type="match status" value="1"/>
</dbReference>
<evidence type="ECO:0000256" key="12">
    <source>
        <dbReference type="PROSITE-ProRule" id="PRU00182"/>
    </source>
</evidence>
<keyword evidence="6 13" id="KW-0067">ATP-binding</keyword>
<evidence type="ECO:0000256" key="2">
    <source>
        <dbReference type="ARBA" id="ARBA00013160"/>
    </source>
</evidence>
<evidence type="ECO:0000256" key="10">
    <source>
        <dbReference type="ARBA" id="ARBA00048248"/>
    </source>
</evidence>
<evidence type="ECO:0000256" key="13">
    <source>
        <dbReference type="RuleBase" id="RU363036"/>
    </source>
</evidence>
<dbReference type="SUPFAM" id="SSF55174">
    <property type="entry name" value="Alpha-L RNA-binding motif"/>
    <property type="match status" value="1"/>
</dbReference>
<proteinExistence type="inferred from homology"/>
<evidence type="ECO:0000256" key="7">
    <source>
        <dbReference type="ARBA" id="ARBA00022884"/>
    </source>
</evidence>
<dbReference type="PANTHER" id="PTHR11766:SF1">
    <property type="entry name" value="TYROSINE--TRNA LIGASE"/>
    <property type="match status" value="1"/>
</dbReference>
<evidence type="ECO:0000256" key="1">
    <source>
        <dbReference type="ARBA" id="ARBA00011738"/>
    </source>
</evidence>
<dbReference type="CDD" id="cd00805">
    <property type="entry name" value="TyrRS_core"/>
    <property type="match status" value="1"/>
</dbReference>
<dbReference type="GO" id="GO:0006437">
    <property type="term" value="P:tyrosyl-tRNA aminoacylation"/>
    <property type="evidence" value="ECO:0007669"/>
    <property type="project" value="UniProtKB-UniRule"/>
</dbReference>
<reference evidence="14 15" key="1">
    <citation type="journal article" date="2013" name="Genome Biol. Evol.">
        <title>The evolution of genomic instability in the obligate endosymbionts of whiteflies.</title>
        <authorList>
            <person name="Sloan D.B."/>
            <person name="Moran N.A."/>
        </authorList>
    </citation>
    <scope>NUCLEOTIDE SEQUENCE [LARGE SCALE GENOMIC DNA]</scope>
    <source>
        <strain evidence="14 15">TV</strain>
    </source>
</reference>
<dbReference type="FunFam" id="3.40.50.620:FF:000061">
    <property type="entry name" value="Tyrosine--tRNA ligase"/>
    <property type="match status" value="1"/>
</dbReference>
<dbReference type="PRINTS" id="PR01040">
    <property type="entry name" value="TRNASYNTHTYR"/>
</dbReference>
<keyword evidence="4 13" id="KW-0436">Ligase</keyword>
<dbReference type="InterPro" id="IPR002305">
    <property type="entry name" value="aa-tRNA-synth_Ic"/>
</dbReference>
<dbReference type="Gene3D" id="3.40.50.620">
    <property type="entry name" value="HUPs"/>
    <property type="match status" value="1"/>
</dbReference>
<keyword evidence="8 13" id="KW-0648">Protein biosynthesis</keyword>
<dbReference type="SUPFAM" id="SSF52374">
    <property type="entry name" value="Nucleotidylyl transferase"/>
    <property type="match status" value="1"/>
</dbReference>
<dbReference type="InterPro" id="IPR036986">
    <property type="entry name" value="S4_RNA-bd_sf"/>
</dbReference>
<dbReference type="InterPro" id="IPR024088">
    <property type="entry name" value="Tyr-tRNA-ligase_bac-type"/>
</dbReference>
<dbReference type="Gene3D" id="1.10.240.10">
    <property type="entry name" value="Tyrosyl-Transfer RNA Synthetase"/>
    <property type="match status" value="1"/>
</dbReference>
<evidence type="ECO:0000256" key="5">
    <source>
        <dbReference type="ARBA" id="ARBA00022741"/>
    </source>
</evidence>
<dbReference type="PROSITE" id="PS50889">
    <property type="entry name" value="S4"/>
    <property type="match status" value="1"/>
</dbReference>
<dbReference type="InterPro" id="IPR014729">
    <property type="entry name" value="Rossmann-like_a/b/a_fold"/>
</dbReference>
<dbReference type="AlphaFoldDB" id="A0A8D3X6L5"/>
<evidence type="ECO:0000256" key="8">
    <source>
        <dbReference type="ARBA" id="ARBA00022917"/>
    </source>
</evidence>
<keyword evidence="9 13" id="KW-0030">Aminoacyl-tRNA synthetase</keyword>
<evidence type="ECO:0000256" key="3">
    <source>
        <dbReference type="ARBA" id="ARBA00022490"/>
    </source>
</evidence>
<evidence type="ECO:0000313" key="15">
    <source>
        <dbReference type="Proteomes" id="UP000012083"/>
    </source>
</evidence>
<accession>A0A8D3X6L5</accession>
<dbReference type="KEGG" id="pld:PalTV_016"/>
<evidence type="ECO:0000256" key="6">
    <source>
        <dbReference type="ARBA" id="ARBA00022840"/>
    </source>
</evidence>
<dbReference type="Proteomes" id="UP000012083">
    <property type="component" value="Chromosome"/>
</dbReference>
<keyword evidence="3" id="KW-0963">Cytoplasm</keyword>
<dbReference type="EC" id="6.1.1.1" evidence="2 11"/>
<evidence type="ECO:0000313" key="14">
    <source>
        <dbReference type="EMBL" id="AGI27016.1"/>
    </source>
</evidence>
<dbReference type="InterPro" id="IPR002307">
    <property type="entry name" value="Tyr-tRNA-ligase"/>
</dbReference>
<protein>
    <recommendedName>
        <fullName evidence="2 11">Tyrosine--tRNA ligase</fullName>
        <ecNumber evidence="2 11">6.1.1.1</ecNumber>
    </recommendedName>
</protein>
<keyword evidence="7 12" id="KW-0694">RNA-binding</keyword>
<gene>
    <name evidence="14" type="primary">tyrS</name>
    <name evidence="14" type="ORF">PalTV_016</name>
</gene>
<dbReference type="GO" id="GO:0003723">
    <property type="term" value="F:RNA binding"/>
    <property type="evidence" value="ECO:0007669"/>
    <property type="project" value="UniProtKB-KW"/>
</dbReference>
<dbReference type="PROSITE" id="PS00178">
    <property type="entry name" value="AA_TRNA_LIGASE_I"/>
    <property type="match status" value="1"/>
</dbReference>
<keyword evidence="5 13" id="KW-0547">Nucleotide-binding</keyword>
<evidence type="ECO:0000256" key="9">
    <source>
        <dbReference type="ARBA" id="ARBA00023146"/>
    </source>
</evidence>
<dbReference type="GO" id="GO:0005829">
    <property type="term" value="C:cytosol"/>
    <property type="evidence" value="ECO:0007669"/>
    <property type="project" value="TreeGrafter"/>
</dbReference>
<dbReference type="GO" id="GO:0004831">
    <property type="term" value="F:tyrosine-tRNA ligase activity"/>
    <property type="evidence" value="ECO:0007669"/>
    <property type="project" value="UniProtKB-UniRule"/>
</dbReference>
<evidence type="ECO:0000256" key="11">
    <source>
        <dbReference type="NCBIfam" id="TIGR00234"/>
    </source>
</evidence>
<name>A0A8D3X6L5_9GAMM</name>
<dbReference type="GO" id="GO:0005524">
    <property type="term" value="F:ATP binding"/>
    <property type="evidence" value="ECO:0007669"/>
    <property type="project" value="UniProtKB-KW"/>
</dbReference>